<dbReference type="EMBL" id="BMQQ01000016">
    <property type="protein sequence ID" value="GGT43547.1"/>
    <property type="molecule type" value="Genomic_DNA"/>
</dbReference>
<organism evidence="1 2">
    <name type="scientific">Streptomyces purpureus</name>
    <dbReference type="NCBI Taxonomy" id="1951"/>
    <lineage>
        <taxon>Bacteria</taxon>
        <taxon>Bacillati</taxon>
        <taxon>Actinomycetota</taxon>
        <taxon>Actinomycetes</taxon>
        <taxon>Kitasatosporales</taxon>
        <taxon>Streptomycetaceae</taxon>
        <taxon>Streptomyces</taxon>
    </lineage>
</organism>
<dbReference type="Proteomes" id="UP000619486">
    <property type="component" value="Unassembled WGS sequence"/>
</dbReference>
<accession>A0A918H6Y9</accession>
<reference evidence="1" key="1">
    <citation type="journal article" date="2014" name="Int. J. Syst. Evol. Microbiol.">
        <title>Complete genome sequence of Corynebacterium casei LMG S-19264T (=DSM 44701T), isolated from a smear-ripened cheese.</title>
        <authorList>
            <consortium name="US DOE Joint Genome Institute (JGI-PGF)"/>
            <person name="Walter F."/>
            <person name="Albersmeier A."/>
            <person name="Kalinowski J."/>
            <person name="Ruckert C."/>
        </authorList>
    </citation>
    <scope>NUCLEOTIDE SEQUENCE</scope>
    <source>
        <strain evidence="1">JCM 3172</strain>
    </source>
</reference>
<proteinExistence type="predicted"/>
<gene>
    <name evidence="1" type="ORF">GCM10014713_41580</name>
</gene>
<name>A0A918H6Y9_9ACTN</name>
<evidence type="ECO:0000313" key="2">
    <source>
        <dbReference type="Proteomes" id="UP000619486"/>
    </source>
</evidence>
<protein>
    <submittedName>
        <fullName evidence="1">Uncharacterized protein</fullName>
    </submittedName>
</protein>
<comment type="caution">
    <text evidence="1">The sequence shown here is derived from an EMBL/GenBank/DDBJ whole genome shotgun (WGS) entry which is preliminary data.</text>
</comment>
<evidence type="ECO:0000313" key="1">
    <source>
        <dbReference type="EMBL" id="GGT43547.1"/>
    </source>
</evidence>
<dbReference type="AlphaFoldDB" id="A0A918H6Y9"/>
<dbReference type="RefSeq" id="WP_189203066.1">
    <property type="nucleotide sequence ID" value="NZ_BMQQ01000016.1"/>
</dbReference>
<reference evidence="1" key="2">
    <citation type="submission" date="2020-09" db="EMBL/GenBank/DDBJ databases">
        <authorList>
            <person name="Sun Q."/>
            <person name="Ohkuma M."/>
        </authorList>
    </citation>
    <scope>NUCLEOTIDE SEQUENCE</scope>
    <source>
        <strain evidence="1">JCM 3172</strain>
    </source>
</reference>
<sequence length="98" mass="11059">MTDIDTRDITALRQQGDLGNYLRQAREQEAKTNAEHKRLVYRHPNLIDRLRVLGQDPWNGRIPPAEWGGAINTSPIRAALIEIVTEAEQRTTTARSAA</sequence>
<keyword evidence="2" id="KW-1185">Reference proteome</keyword>